<protein>
    <submittedName>
        <fullName evidence="1">Uncharacterized protein</fullName>
    </submittedName>
</protein>
<comment type="caution">
    <text evidence="1">The sequence shown here is derived from an EMBL/GenBank/DDBJ whole genome shotgun (WGS) entry which is preliminary data.</text>
</comment>
<evidence type="ECO:0000313" key="1">
    <source>
        <dbReference type="EMBL" id="GCC22855.1"/>
    </source>
</evidence>
<evidence type="ECO:0000313" key="2">
    <source>
        <dbReference type="Proteomes" id="UP000287033"/>
    </source>
</evidence>
<dbReference type="EMBL" id="BEZZ01000018">
    <property type="protein sequence ID" value="GCC22855.1"/>
    <property type="molecule type" value="Genomic_DNA"/>
</dbReference>
<reference evidence="1 2" key="1">
    <citation type="journal article" date="2018" name="Nat. Ecol. Evol.">
        <title>Shark genomes provide insights into elasmobranch evolution and the origin of vertebrates.</title>
        <authorList>
            <person name="Hara Y"/>
            <person name="Yamaguchi K"/>
            <person name="Onimaru K"/>
            <person name="Kadota M"/>
            <person name="Koyanagi M"/>
            <person name="Keeley SD"/>
            <person name="Tatsumi K"/>
            <person name="Tanaka K"/>
            <person name="Motone F"/>
            <person name="Kageyama Y"/>
            <person name="Nozu R"/>
            <person name="Adachi N"/>
            <person name="Nishimura O"/>
            <person name="Nakagawa R"/>
            <person name="Tanegashima C"/>
            <person name="Kiyatake I"/>
            <person name="Matsumoto R"/>
            <person name="Murakumo K"/>
            <person name="Nishida K"/>
            <person name="Terakita A"/>
            <person name="Kuratani S"/>
            <person name="Sato K"/>
            <person name="Hyodo S Kuraku.S."/>
        </authorList>
    </citation>
    <scope>NUCLEOTIDE SEQUENCE [LARGE SCALE GENOMIC DNA]</scope>
</reference>
<sequence length="82" mass="8616">MYCNWLPVSAGAASREGDVAVRADRGFPDAVARALRALAGRCSVSPGLGAAPGRTQSPTVSISPRLRTRLIKVALELKAVRE</sequence>
<gene>
    <name evidence="1" type="ORF">chiPu_0001245</name>
</gene>
<dbReference type="Proteomes" id="UP000287033">
    <property type="component" value="Unassembled WGS sequence"/>
</dbReference>
<name>A0A401RXJ3_CHIPU</name>
<organism evidence="1 2">
    <name type="scientific">Chiloscyllium punctatum</name>
    <name type="common">Brownbanded bambooshark</name>
    <name type="synonym">Hemiscyllium punctatum</name>
    <dbReference type="NCBI Taxonomy" id="137246"/>
    <lineage>
        <taxon>Eukaryota</taxon>
        <taxon>Metazoa</taxon>
        <taxon>Chordata</taxon>
        <taxon>Craniata</taxon>
        <taxon>Vertebrata</taxon>
        <taxon>Chondrichthyes</taxon>
        <taxon>Elasmobranchii</taxon>
        <taxon>Galeomorphii</taxon>
        <taxon>Galeoidea</taxon>
        <taxon>Orectolobiformes</taxon>
        <taxon>Hemiscylliidae</taxon>
        <taxon>Chiloscyllium</taxon>
    </lineage>
</organism>
<dbReference type="AlphaFoldDB" id="A0A401RXJ3"/>
<keyword evidence="2" id="KW-1185">Reference proteome</keyword>
<proteinExistence type="predicted"/>
<accession>A0A401RXJ3</accession>